<protein>
    <submittedName>
        <fullName evidence="1">Uncharacterized protein</fullName>
    </submittedName>
</protein>
<evidence type="ECO:0000313" key="1">
    <source>
        <dbReference type="EMBL" id="KAI0092220.1"/>
    </source>
</evidence>
<comment type="caution">
    <text evidence="1">The sequence shown here is derived from an EMBL/GenBank/DDBJ whole genome shotgun (WGS) entry which is preliminary data.</text>
</comment>
<dbReference type="Proteomes" id="UP001055072">
    <property type="component" value="Unassembled WGS sequence"/>
</dbReference>
<evidence type="ECO:0000313" key="2">
    <source>
        <dbReference type="Proteomes" id="UP001055072"/>
    </source>
</evidence>
<organism evidence="1 2">
    <name type="scientific">Irpex rosettiformis</name>
    <dbReference type="NCBI Taxonomy" id="378272"/>
    <lineage>
        <taxon>Eukaryota</taxon>
        <taxon>Fungi</taxon>
        <taxon>Dikarya</taxon>
        <taxon>Basidiomycota</taxon>
        <taxon>Agaricomycotina</taxon>
        <taxon>Agaricomycetes</taxon>
        <taxon>Polyporales</taxon>
        <taxon>Irpicaceae</taxon>
        <taxon>Irpex</taxon>
    </lineage>
</organism>
<reference evidence="1" key="1">
    <citation type="journal article" date="2021" name="Environ. Microbiol.">
        <title>Gene family expansions and transcriptome signatures uncover fungal adaptations to wood decay.</title>
        <authorList>
            <person name="Hage H."/>
            <person name="Miyauchi S."/>
            <person name="Viragh M."/>
            <person name="Drula E."/>
            <person name="Min B."/>
            <person name="Chaduli D."/>
            <person name="Navarro D."/>
            <person name="Favel A."/>
            <person name="Norest M."/>
            <person name="Lesage-Meessen L."/>
            <person name="Balint B."/>
            <person name="Merenyi Z."/>
            <person name="de Eugenio L."/>
            <person name="Morin E."/>
            <person name="Martinez A.T."/>
            <person name="Baldrian P."/>
            <person name="Stursova M."/>
            <person name="Martinez M.J."/>
            <person name="Novotny C."/>
            <person name="Magnuson J.K."/>
            <person name="Spatafora J.W."/>
            <person name="Maurice S."/>
            <person name="Pangilinan J."/>
            <person name="Andreopoulos W."/>
            <person name="LaButti K."/>
            <person name="Hundley H."/>
            <person name="Na H."/>
            <person name="Kuo A."/>
            <person name="Barry K."/>
            <person name="Lipzen A."/>
            <person name="Henrissat B."/>
            <person name="Riley R."/>
            <person name="Ahrendt S."/>
            <person name="Nagy L.G."/>
            <person name="Grigoriev I.V."/>
            <person name="Martin F."/>
            <person name="Rosso M.N."/>
        </authorList>
    </citation>
    <scope>NUCLEOTIDE SEQUENCE</scope>
    <source>
        <strain evidence="1">CBS 384.51</strain>
    </source>
</reference>
<sequence>MRRRFRRRAEEAVRNGTIVSPNPQRQKLGEKPILHDIYLERLEEEKGSLADDVSNSWDETTPVAVMLTRPITKESATVARALPSSSSTSVNVIDWFRPTLIHQEISHSASTESKPPPSQPTSETPSSAQLAFLVAMPDLHRHHEGIPSHDDAASSSTTSNLKKMPQLPCIDLGIMEASVKKVFVDP</sequence>
<accession>A0ACB8UD62</accession>
<dbReference type="EMBL" id="MU274904">
    <property type="protein sequence ID" value="KAI0092220.1"/>
    <property type="molecule type" value="Genomic_DNA"/>
</dbReference>
<name>A0ACB8UD62_9APHY</name>
<proteinExistence type="predicted"/>
<gene>
    <name evidence="1" type="ORF">BDY19DRAFT_587540</name>
</gene>
<keyword evidence="2" id="KW-1185">Reference proteome</keyword>